<evidence type="ECO:0000313" key="3">
    <source>
        <dbReference type="Proteomes" id="UP000606008"/>
    </source>
</evidence>
<gene>
    <name evidence="2" type="ORF">F7231_05075</name>
</gene>
<protein>
    <recommendedName>
        <fullName evidence="4">SIR2-like domain-containing protein</fullName>
    </recommendedName>
</protein>
<proteinExistence type="predicted"/>
<dbReference type="RefSeq" id="WP_166691119.1">
    <property type="nucleotide sequence ID" value="NZ_WAEL01000001.1"/>
</dbReference>
<sequence length="364" mass="42191">MNTYNSGSERIQIGSSSRLRLKYLNDLKEAYKERRLVLFLGAGVSLPYGIPTWKDLVTNILINRADERYEYFFPAYRPALASWLSDKLGFSPTLLARVIRYQIDNHGHLSDVKQQVNEYRRVIRDALYRTYRPDVQGDTTLAALVRIIEANEGENRERAFPAIVNFNFDNLLEKMLTERGIGVNPVYKNSRVINKNLSIIHVNGYLPNNSSKLDSELIFTEDEFNKLTFSQLHWAVSELTNYLRNYTVLFVGLSMSDPNLRRLLDGTCLNKRKTVHYVLRKDYVLSAEELEQAKSEIEARAQEIRARVGEGEIKSNVSLTDAIETMLKQAHKYDRRLFKDMGVGTLWLNDYNDIPQILEWITHE</sequence>
<dbReference type="EMBL" id="WAEL01000001">
    <property type="protein sequence ID" value="NID09532.1"/>
    <property type="molecule type" value="Genomic_DNA"/>
</dbReference>
<reference evidence="3" key="1">
    <citation type="submission" date="2019-09" db="EMBL/GenBank/DDBJ databases">
        <authorList>
            <person name="Jung D.-H."/>
        </authorList>
    </citation>
    <scope>NUCLEOTIDE SEQUENCE [LARGE SCALE GENOMIC DNA]</scope>
    <source>
        <strain evidence="3">JA-25</strain>
    </source>
</reference>
<dbReference type="SUPFAM" id="SSF52467">
    <property type="entry name" value="DHS-like NAD/FAD-binding domain"/>
    <property type="match status" value="1"/>
</dbReference>
<reference evidence="3" key="2">
    <citation type="submission" date="2023-07" db="EMBL/GenBank/DDBJ databases">
        <authorList>
            <person name="Jung D.-H."/>
        </authorList>
    </citation>
    <scope>NUCLEOTIDE SEQUENCE [LARGE SCALE GENOMIC DNA]</scope>
    <source>
        <strain evidence="3">JA-25</strain>
    </source>
</reference>
<comment type="caution">
    <text evidence="2">The sequence shown here is derived from an EMBL/GenBank/DDBJ whole genome shotgun (WGS) entry which is preliminary data.</text>
</comment>
<dbReference type="Proteomes" id="UP000606008">
    <property type="component" value="Unassembled WGS sequence"/>
</dbReference>
<organism evidence="2 3">
    <name type="scientific">Fibrivirga algicola</name>
    <dbReference type="NCBI Taxonomy" id="2950420"/>
    <lineage>
        <taxon>Bacteria</taxon>
        <taxon>Pseudomonadati</taxon>
        <taxon>Bacteroidota</taxon>
        <taxon>Cytophagia</taxon>
        <taxon>Cytophagales</taxon>
        <taxon>Spirosomataceae</taxon>
        <taxon>Fibrivirga</taxon>
    </lineage>
</organism>
<evidence type="ECO:0008006" key="4">
    <source>
        <dbReference type="Google" id="ProtNLM"/>
    </source>
</evidence>
<name>A0ABX0QEK6_9BACT</name>
<feature type="coiled-coil region" evidence="1">
    <location>
        <begin position="280"/>
        <end position="307"/>
    </location>
</feature>
<evidence type="ECO:0000256" key="1">
    <source>
        <dbReference type="SAM" id="Coils"/>
    </source>
</evidence>
<evidence type="ECO:0000313" key="2">
    <source>
        <dbReference type="EMBL" id="NID09532.1"/>
    </source>
</evidence>
<keyword evidence="3" id="KW-1185">Reference proteome</keyword>
<dbReference type="InterPro" id="IPR029035">
    <property type="entry name" value="DHS-like_NAD/FAD-binding_dom"/>
</dbReference>
<keyword evidence="1" id="KW-0175">Coiled coil</keyword>
<dbReference type="Pfam" id="PF13289">
    <property type="entry name" value="SIR2_2"/>
    <property type="match status" value="1"/>
</dbReference>
<accession>A0ABX0QEK6</accession>